<name>A0A4Y2BC68_ARAVE</name>
<dbReference type="AlphaFoldDB" id="A0A4Y2BC68"/>
<keyword evidence="2" id="KW-1185">Reference proteome</keyword>
<sequence>SERTEISKDCFSDSERTEIPKDDFFGLGEDGDSKRWFFGLREDGDSERWLFRLREDGGVEVFKNLLRGQNGRDGLLVKNRNWGRRVPGSKPNSTEVSPFMGPLHVKSYVIAKRPTTDVVWKFGKGDPALRHLTVVQNDEGPSHKIALALLQNGALIYLKVKLS</sequence>
<gene>
    <name evidence="1" type="ORF">AVEN_173910_1</name>
</gene>
<proteinExistence type="predicted"/>
<comment type="caution">
    <text evidence="1">The sequence shown here is derived from an EMBL/GenBank/DDBJ whole genome shotgun (WGS) entry which is preliminary data.</text>
</comment>
<evidence type="ECO:0000313" key="2">
    <source>
        <dbReference type="Proteomes" id="UP000499080"/>
    </source>
</evidence>
<organism evidence="1 2">
    <name type="scientific">Araneus ventricosus</name>
    <name type="common">Orbweaver spider</name>
    <name type="synonym">Epeira ventricosa</name>
    <dbReference type="NCBI Taxonomy" id="182803"/>
    <lineage>
        <taxon>Eukaryota</taxon>
        <taxon>Metazoa</taxon>
        <taxon>Ecdysozoa</taxon>
        <taxon>Arthropoda</taxon>
        <taxon>Chelicerata</taxon>
        <taxon>Arachnida</taxon>
        <taxon>Araneae</taxon>
        <taxon>Araneomorphae</taxon>
        <taxon>Entelegynae</taxon>
        <taxon>Araneoidea</taxon>
        <taxon>Araneidae</taxon>
        <taxon>Araneus</taxon>
    </lineage>
</organism>
<protein>
    <submittedName>
        <fullName evidence="1">Uncharacterized protein</fullName>
    </submittedName>
</protein>
<feature type="non-terminal residue" evidence="1">
    <location>
        <position position="1"/>
    </location>
</feature>
<dbReference type="EMBL" id="BGPR01159290">
    <property type="protein sequence ID" value="GBL89613.1"/>
    <property type="molecule type" value="Genomic_DNA"/>
</dbReference>
<evidence type="ECO:0000313" key="1">
    <source>
        <dbReference type="EMBL" id="GBL89613.1"/>
    </source>
</evidence>
<accession>A0A4Y2BC68</accession>
<reference evidence="1 2" key="1">
    <citation type="journal article" date="2019" name="Sci. Rep.">
        <title>Orb-weaving spider Araneus ventricosus genome elucidates the spidroin gene catalogue.</title>
        <authorList>
            <person name="Kono N."/>
            <person name="Nakamura H."/>
            <person name="Ohtoshi R."/>
            <person name="Moran D.A.P."/>
            <person name="Shinohara A."/>
            <person name="Yoshida Y."/>
            <person name="Fujiwara M."/>
            <person name="Mori M."/>
            <person name="Tomita M."/>
            <person name="Arakawa K."/>
        </authorList>
    </citation>
    <scope>NUCLEOTIDE SEQUENCE [LARGE SCALE GENOMIC DNA]</scope>
</reference>
<dbReference type="Proteomes" id="UP000499080">
    <property type="component" value="Unassembled WGS sequence"/>
</dbReference>